<reference evidence="3" key="1">
    <citation type="submission" date="2022-10" db="EMBL/GenBank/DDBJ databases">
        <authorList>
            <person name="Hyden B.L."/>
            <person name="Feng K."/>
            <person name="Yates T."/>
            <person name="Jawdy S."/>
            <person name="Smart L.B."/>
            <person name="Muchero W."/>
        </authorList>
    </citation>
    <scope>NUCLEOTIDE SEQUENCE</scope>
    <source>
        <tissue evidence="3">Shoot tip</tissue>
    </source>
</reference>
<evidence type="ECO:0000313" key="3">
    <source>
        <dbReference type="EMBL" id="KAJ6359729.1"/>
    </source>
</evidence>
<gene>
    <name evidence="3" type="ORF">OIU77_003855</name>
</gene>
<keyword evidence="4" id="KW-1185">Reference proteome</keyword>
<keyword evidence="2" id="KW-0812">Transmembrane</keyword>
<keyword evidence="2" id="KW-1133">Transmembrane helix</keyword>
<dbReference type="Proteomes" id="UP001141253">
    <property type="component" value="Chromosome 13"/>
</dbReference>
<keyword evidence="2" id="KW-0472">Membrane</keyword>
<feature type="transmembrane region" description="Helical" evidence="2">
    <location>
        <begin position="23"/>
        <end position="44"/>
    </location>
</feature>
<dbReference type="EMBL" id="JAPFFI010000015">
    <property type="protein sequence ID" value="KAJ6359729.1"/>
    <property type="molecule type" value="Genomic_DNA"/>
</dbReference>
<comment type="similarity">
    <text evidence="1">Belongs to the REF/SRPP family.</text>
</comment>
<evidence type="ECO:0000256" key="2">
    <source>
        <dbReference type="SAM" id="Phobius"/>
    </source>
</evidence>
<organism evidence="3 4">
    <name type="scientific">Salix suchowensis</name>
    <dbReference type="NCBI Taxonomy" id="1278906"/>
    <lineage>
        <taxon>Eukaryota</taxon>
        <taxon>Viridiplantae</taxon>
        <taxon>Streptophyta</taxon>
        <taxon>Embryophyta</taxon>
        <taxon>Tracheophyta</taxon>
        <taxon>Spermatophyta</taxon>
        <taxon>Magnoliopsida</taxon>
        <taxon>eudicotyledons</taxon>
        <taxon>Gunneridae</taxon>
        <taxon>Pentapetalae</taxon>
        <taxon>rosids</taxon>
        <taxon>fabids</taxon>
        <taxon>Malpighiales</taxon>
        <taxon>Salicaceae</taxon>
        <taxon>Saliceae</taxon>
        <taxon>Salix</taxon>
    </lineage>
</organism>
<dbReference type="Pfam" id="PF05755">
    <property type="entry name" value="REF"/>
    <property type="match status" value="1"/>
</dbReference>
<sequence>MAENDVNMQQQLAREEEERRLKYLQFVQVAAVHAVLTFTNLYIYAKDKAGPLKPGVETVEGTVKSVVGLVYDKFRDVPIEVLKFVDRKVDESVTSLDSHVPPLVKQVSFQALSAAQNAPVAARAVASEVQRSGVKGTASELAKTVYAKYEPTAKELYSKYEPKAEQVAVSAWRKLNQLPLFPQVAQVVVPTAAFCSEKYNQTVASTAEKGYRVSSFLPLVPTEKIAKVFSEVPESTPIGIQLSIRPMHTKFGYEMRIFPLIYLVTLFHVFMEMESSDCMYISR</sequence>
<evidence type="ECO:0000256" key="1">
    <source>
        <dbReference type="ARBA" id="ARBA00009737"/>
    </source>
</evidence>
<reference evidence="3" key="2">
    <citation type="journal article" date="2023" name="Int. J. Mol. Sci.">
        <title>De Novo Assembly and Annotation of 11 Diverse Shrub Willow (Salix) Genomes Reveals Novel Gene Organization in Sex-Linked Regions.</title>
        <authorList>
            <person name="Hyden B."/>
            <person name="Feng K."/>
            <person name="Yates T.B."/>
            <person name="Jawdy S."/>
            <person name="Cereghino C."/>
            <person name="Smart L.B."/>
            <person name="Muchero W."/>
        </authorList>
    </citation>
    <scope>NUCLEOTIDE SEQUENCE</scope>
    <source>
        <tissue evidence="3">Shoot tip</tissue>
    </source>
</reference>
<accession>A0ABQ9ASF2</accession>
<dbReference type="PANTHER" id="PTHR33732:SF9">
    <property type="entry name" value="REF_SRPP-LIKE PROTEIN OS05G0151300_LOC_OS05G05940"/>
    <property type="match status" value="1"/>
</dbReference>
<name>A0ABQ9ASF2_9ROSI</name>
<dbReference type="PANTHER" id="PTHR33732">
    <property type="entry name" value="REF/SRPP-LIKE PROTEIN OS05G0151300/LOC_OS05G05940"/>
    <property type="match status" value="1"/>
</dbReference>
<protein>
    <recommendedName>
        <fullName evidence="5">Rubber elongation factor</fullName>
    </recommendedName>
</protein>
<evidence type="ECO:0008006" key="5">
    <source>
        <dbReference type="Google" id="ProtNLM"/>
    </source>
</evidence>
<dbReference type="InterPro" id="IPR008802">
    <property type="entry name" value="REF"/>
</dbReference>
<evidence type="ECO:0000313" key="4">
    <source>
        <dbReference type="Proteomes" id="UP001141253"/>
    </source>
</evidence>
<proteinExistence type="inferred from homology"/>
<comment type="caution">
    <text evidence="3">The sequence shown here is derived from an EMBL/GenBank/DDBJ whole genome shotgun (WGS) entry which is preliminary data.</text>
</comment>